<keyword evidence="4" id="KW-0805">Transcription regulation</keyword>
<evidence type="ECO:0000256" key="3">
    <source>
        <dbReference type="ARBA" id="ARBA00022833"/>
    </source>
</evidence>
<dbReference type="SUPFAM" id="SSF57701">
    <property type="entry name" value="Zn2/Cys6 DNA-binding domain"/>
    <property type="match status" value="1"/>
</dbReference>
<evidence type="ECO:0000256" key="4">
    <source>
        <dbReference type="ARBA" id="ARBA00023015"/>
    </source>
</evidence>
<dbReference type="InterPro" id="IPR051615">
    <property type="entry name" value="Transcr_Regulatory_Elem"/>
</dbReference>
<keyword evidence="7" id="KW-0539">Nucleus</keyword>
<dbReference type="InterPro" id="IPR036864">
    <property type="entry name" value="Zn2-C6_fun-type_DNA-bd_sf"/>
</dbReference>
<keyword evidence="6" id="KW-0804">Transcription</keyword>
<evidence type="ECO:0000256" key="6">
    <source>
        <dbReference type="ARBA" id="ARBA00023163"/>
    </source>
</evidence>
<sequence length="477" mass="51509">MPSTTSATPSPHTGSLYLPPTARRSRAAAAGLHLIFDSASDRNSDSCADSPSSYSDASFSSVSSSGPATPLSRPSSPVVVAPAGENADGEDCWNLIPYHVPWGNEYCDYKPGSLPGPDGNCFFLRSPTPLKYKRTVRACTKCRDRKAKCSGDRPACNRCVSRGYICQYDPEEPKRTKGPELARQRLRERSDRNVSVSNATASGAAVPSSLSIPPLVPAASSPSHFFPKREEVEMLPELGELSYPITEGDVEPWPALHSQMSELTTFDGSSTAQNASARHHFAQPMGSPESTNSLLLQHDQSSQGYALSNLPVNDQWSYAAHSPAEQLNVAVPLASSVYAPRPVRRSQVSFLAETQRVQPPPAAPPPITIPQPPILQPTLVPVAEPEFEPAHVPAPQPMWPNDVQVDAYVTQSAQELINGYVTYDYAPATATYNYAYPPPQEYMPQAYYDMSMYGQDVGVAPAATYVAPAATYVSYAV</sequence>
<dbReference type="PANTHER" id="PTHR31313">
    <property type="entry name" value="TY1 ENHANCER ACTIVATOR"/>
    <property type="match status" value="1"/>
</dbReference>
<evidence type="ECO:0000256" key="1">
    <source>
        <dbReference type="ARBA" id="ARBA00004123"/>
    </source>
</evidence>
<dbReference type="Gene3D" id="4.10.240.10">
    <property type="entry name" value="Zn(2)-C6 fungal-type DNA-binding domain"/>
    <property type="match status" value="1"/>
</dbReference>
<dbReference type="PANTHER" id="PTHR31313:SF81">
    <property type="entry name" value="TY1 ENHANCER ACTIVATOR"/>
    <property type="match status" value="1"/>
</dbReference>
<reference evidence="10 11" key="1">
    <citation type="journal article" date="2021" name="Environ. Microbiol.">
        <title>Gene family expansions and transcriptome signatures uncover fungal adaptations to wood decay.</title>
        <authorList>
            <person name="Hage H."/>
            <person name="Miyauchi S."/>
            <person name="Viragh M."/>
            <person name="Drula E."/>
            <person name="Min B."/>
            <person name="Chaduli D."/>
            <person name="Navarro D."/>
            <person name="Favel A."/>
            <person name="Norest M."/>
            <person name="Lesage-Meessen L."/>
            <person name="Balint B."/>
            <person name="Merenyi Z."/>
            <person name="de Eugenio L."/>
            <person name="Morin E."/>
            <person name="Martinez A.T."/>
            <person name="Baldrian P."/>
            <person name="Stursova M."/>
            <person name="Martinez M.J."/>
            <person name="Novotny C."/>
            <person name="Magnuson J.K."/>
            <person name="Spatafora J.W."/>
            <person name="Maurice S."/>
            <person name="Pangilinan J."/>
            <person name="Andreopoulos W."/>
            <person name="LaButti K."/>
            <person name="Hundley H."/>
            <person name="Na H."/>
            <person name="Kuo A."/>
            <person name="Barry K."/>
            <person name="Lipzen A."/>
            <person name="Henrissat B."/>
            <person name="Riley R."/>
            <person name="Ahrendt S."/>
            <person name="Nagy L.G."/>
            <person name="Grigoriev I.V."/>
            <person name="Martin F."/>
            <person name="Rosso M.N."/>
        </authorList>
    </citation>
    <scope>NUCLEOTIDE SEQUENCE [LARGE SCALE GENOMIC DNA]</scope>
    <source>
        <strain evidence="10 11">CIRM-BRFM 1785</strain>
    </source>
</reference>
<dbReference type="Proteomes" id="UP000814176">
    <property type="component" value="Unassembled WGS sequence"/>
</dbReference>
<dbReference type="EMBL" id="JADCUA010000033">
    <property type="protein sequence ID" value="KAH9830130.1"/>
    <property type="molecule type" value="Genomic_DNA"/>
</dbReference>
<dbReference type="GeneID" id="72005909"/>
<evidence type="ECO:0000313" key="11">
    <source>
        <dbReference type="Proteomes" id="UP000814176"/>
    </source>
</evidence>
<comment type="caution">
    <text evidence="10">The sequence shown here is derived from an EMBL/GenBank/DDBJ whole genome shotgun (WGS) entry which is preliminary data.</text>
</comment>
<keyword evidence="3" id="KW-0862">Zinc</keyword>
<feature type="compositionally biased region" description="Low complexity" evidence="8">
    <location>
        <begin position="1"/>
        <end position="11"/>
    </location>
</feature>
<evidence type="ECO:0000259" key="9">
    <source>
        <dbReference type="PROSITE" id="PS50048"/>
    </source>
</evidence>
<dbReference type="CDD" id="cd00067">
    <property type="entry name" value="GAL4"/>
    <property type="match status" value="1"/>
</dbReference>
<dbReference type="SMART" id="SM00066">
    <property type="entry name" value="GAL4"/>
    <property type="match status" value="1"/>
</dbReference>
<evidence type="ECO:0000313" key="10">
    <source>
        <dbReference type="EMBL" id="KAH9830130.1"/>
    </source>
</evidence>
<feature type="region of interest" description="Disordered" evidence="8">
    <location>
        <begin position="188"/>
        <end position="208"/>
    </location>
</feature>
<gene>
    <name evidence="10" type="ORF">C8Q71DRAFT_787474</name>
</gene>
<evidence type="ECO:0000256" key="8">
    <source>
        <dbReference type="SAM" id="MobiDB-lite"/>
    </source>
</evidence>
<feature type="region of interest" description="Disordered" evidence="8">
    <location>
        <begin position="40"/>
        <end position="83"/>
    </location>
</feature>
<proteinExistence type="predicted"/>
<dbReference type="PROSITE" id="PS00463">
    <property type="entry name" value="ZN2_CY6_FUNGAL_1"/>
    <property type="match status" value="1"/>
</dbReference>
<feature type="region of interest" description="Disordered" evidence="8">
    <location>
        <begin position="1"/>
        <end position="22"/>
    </location>
</feature>
<dbReference type="RefSeq" id="XP_047773482.1">
    <property type="nucleotide sequence ID" value="XM_047925177.1"/>
</dbReference>
<evidence type="ECO:0000256" key="7">
    <source>
        <dbReference type="ARBA" id="ARBA00023242"/>
    </source>
</evidence>
<keyword evidence="11" id="KW-1185">Reference proteome</keyword>
<feature type="domain" description="Zn(2)-C6 fungal-type" evidence="9">
    <location>
        <begin position="138"/>
        <end position="168"/>
    </location>
</feature>
<comment type="subcellular location">
    <subcellularLocation>
        <location evidence="1">Nucleus</location>
    </subcellularLocation>
</comment>
<keyword evidence="2" id="KW-0479">Metal-binding</keyword>
<dbReference type="PROSITE" id="PS50048">
    <property type="entry name" value="ZN2_CY6_FUNGAL_2"/>
    <property type="match status" value="1"/>
</dbReference>
<dbReference type="Pfam" id="PF00172">
    <property type="entry name" value="Zn_clus"/>
    <property type="match status" value="1"/>
</dbReference>
<keyword evidence="5" id="KW-0238">DNA-binding</keyword>
<feature type="compositionally biased region" description="Low complexity" evidence="8">
    <location>
        <begin position="45"/>
        <end position="72"/>
    </location>
</feature>
<accession>A0ABQ8K1Q7</accession>
<organism evidence="10 11">
    <name type="scientific">Rhodofomes roseus</name>
    <dbReference type="NCBI Taxonomy" id="34475"/>
    <lineage>
        <taxon>Eukaryota</taxon>
        <taxon>Fungi</taxon>
        <taxon>Dikarya</taxon>
        <taxon>Basidiomycota</taxon>
        <taxon>Agaricomycotina</taxon>
        <taxon>Agaricomycetes</taxon>
        <taxon>Polyporales</taxon>
        <taxon>Rhodofomes</taxon>
    </lineage>
</organism>
<evidence type="ECO:0000256" key="5">
    <source>
        <dbReference type="ARBA" id="ARBA00023125"/>
    </source>
</evidence>
<protein>
    <recommendedName>
        <fullName evidence="9">Zn(2)-C6 fungal-type domain-containing protein</fullName>
    </recommendedName>
</protein>
<dbReference type="InterPro" id="IPR001138">
    <property type="entry name" value="Zn2Cys6_DnaBD"/>
</dbReference>
<evidence type="ECO:0000256" key="2">
    <source>
        <dbReference type="ARBA" id="ARBA00022723"/>
    </source>
</evidence>
<name>A0ABQ8K1Q7_9APHY</name>